<feature type="compositionally biased region" description="Basic and acidic residues" evidence="1">
    <location>
        <begin position="368"/>
        <end position="380"/>
    </location>
</feature>
<reference evidence="2" key="2">
    <citation type="submission" date="2021-09" db="EMBL/GenBank/DDBJ databases">
        <authorList>
            <person name="Jia N."/>
            <person name="Wang J."/>
            <person name="Shi W."/>
            <person name="Du L."/>
            <person name="Sun Y."/>
            <person name="Zhan W."/>
            <person name="Jiang J."/>
            <person name="Wang Q."/>
            <person name="Zhang B."/>
            <person name="Ji P."/>
            <person name="Sakyi L.B."/>
            <person name="Cui X."/>
            <person name="Yuan T."/>
            <person name="Jiang B."/>
            <person name="Yang W."/>
            <person name="Lam T.T.-Y."/>
            <person name="Chang Q."/>
            <person name="Ding S."/>
            <person name="Wang X."/>
            <person name="Zhu J."/>
            <person name="Ruan X."/>
            <person name="Zhao L."/>
            <person name="Wei J."/>
            <person name="Que T."/>
            <person name="Du C."/>
            <person name="Cheng J."/>
            <person name="Dai P."/>
            <person name="Han X."/>
            <person name="Huang E."/>
            <person name="Gao Y."/>
            <person name="Liu J."/>
            <person name="Shao H."/>
            <person name="Ye R."/>
            <person name="Li L."/>
            <person name="Wei W."/>
            <person name="Wang X."/>
            <person name="Wang C."/>
            <person name="Huo Q."/>
            <person name="Li W."/>
            <person name="Guo W."/>
            <person name="Chen H."/>
            <person name="Chen S."/>
            <person name="Zhou L."/>
            <person name="Zhou L."/>
            <person name="Ni X."/>
            <person name="Tian J."/>
            <person name="Zhou Y."/>
            <person name="Sheng Y."/>
            <person name="Liu T."/>
            <person name="Pan Y."/>
            <person name="Xia L."/>
            <person name="Li J."/>
            <person name="Zhao F."/>
            <person name="Cao W."/>
        </authorList>
    </citation>
    <scope>NUCLEOTIDE SEQUENCE</scope>
    <source>
        <strain evidence="2">Rsan-2018</strain>
        <tissue evidence="2">Larvae</tissue>
    </source>
</reference>
<name>A0A9D4SRS9_RHISA</name>
<feature type="compositionally biased region" description="Low complexity" evidence="1">
    <location>
        <begin position="321"/>
        <end position="330"/>
    </location>
</feature>
<feature type="region of interest" description="Disordered" evidence="1">
    <location>
        <begin position="278"/>
        <end position="307"/>
    </location>
</feature>
<feature type="compositionally biased region" description="Polar residues" evidence="1">
    <location>
        <begin position="455"/>
        <end position="466"/>
    </location>
</feature>
<comment type="caution">
    <text evidence="2">The sequence shown here is derived from an EMBL/GenBank/DDBJ whole genome shotgun (WGS) entry which is preliminary data.</text>
</comment>
<evidence type="ECO:0000256" key="1">
    <source>
        <dbReference type="SAM" id="MobiDB-lite"/>
    </source>
</evidence>
<accession>A0A9D4SRS9</accession>
<feature type="compositionally biased region" description="Low complexity" evidence="1">
    <location>
        <begin position="278"/>
        <end position="290"/>
    </location>
</feature>
<organism evidence="2 3">
    <name type="scientific">Rhipicephalus sanguineus</name>
    <name type="common">Brown dog tick</name>
    <name type="synonym">Ixodes sanguineus</name>
    <dbReference type="NCBI Taxonomy" id="34632"/>
    <lineage>
        <taxon>Eukaryota</taxon>
        <taxon>Metazoa</taxon>
        <taxon>Ecdysozoa</taxon>
        <taxon>Arthropoda</taxon>
        <taxon>Chelicerata</taxon>
        <taxon>Arachnida</taxon>
        <taxon>Acari</taxon>
        <taxon>Parasitiformes</taxon>
        <taxon>Ixodida</taxon>
        <taxon>Ixodoidea</taxon>
        <taxon>Ixodidae</taxon>
        <taxon>Rhipicephalinae</taxon>
        <taxon>Rhipicephalus</taxon>
        <taxon>Rhipicephalus</taxon>
    </lineage>
</organism>
<protein>
    <recommendedName>
        <fullName evidence="4">Gag-like protein</fullName>
    </recommendedName>
</protein>
<feature type="compositionally biased region" description="Acidic residues" evidence="1">
    <location>
        <begin position="651"/>
        <end position="660"/>
    </location>
</feature>
<dbReference type="EMBL" id="JABSTV010001252">
    <property type="protein sequence ID" value="KAH7946621.1"/>
    <property type="molecule type" value="Genomic_DNA"/>
</dbReference>
<evidence type="ECO:0000313" key="2">
    <source>
        <dbReference type="EMBL" id="KAH7946621.1"/>
    </source>
</evidence>
<feature type="compositionally biased region" description="Basic and acidic residues" evidence="1">
    <location>
        <begin position="442"/>
        <end position="452"/>
    </location>
</feature>
<evidence type="ECO:0008006" key="4">
    <source>
        <dbReference type="Google" id="ProtNLM"/>
    </source>
</evidence>
<proteinExistence type="predicted"/>
<feature type="region of interest" description="Disordered" evidence="1">
    <location>
        <begin position="321"/>
        <end position="660"/>
    </location>
</feature>
<evidence type="ECO:0000313" key="3">
    <source>
        <dbReference type="Proteomes" id="UP000821837"/>
    </source>
</evidence>
<feature type="compositionally biased region" description="Basic and acidic residues" evidence="1">
    <location>
        <begin position="393"/>
        <end position="426"/>
    </location>
</feature>
<dbReference type="Proteomes" id="UP000821837">
    <property type="component" value="Chromosome 6"/>
</dbReference>
<sequence length="660" mass="70929">MFKCLRTIRTEYNSEIPSAAYDWSLNAGKDKPRTLSRQNLTFFSSKYPREGGTRVATMPPPKEHFFNVRTPPGTSVDEVIDALEGLVGIQEIYSVQHHGGFDFQVGVNSVAAVQTLLETGSLRLGTRTVPLVPVARQVASVTCLYLPCYVPDNEVVTGLKSYGTTLRIEEARYKDRPSIRTGTRYIKMDMRLENPLPNFARVGGHRATFEYRGEGHFKAQCDTPHCARCGVFGRRTDTCTEPCRRCGGAPASVDCTARKSYSMAAAMDVDEFPALGTATAAGQTQRRMTTLRPAKRPKPNEDGPEPQVIPEKTLAQAAAITAPTAPAQQQEGRQTDAPTPASMRSGERQEEKGSHGHAEPNQAAAATEAERAADSGEGEKLSWASVNETAAEESCHEDGQGVGKEDRPEARKGSQGERKLSLKERTGPAASTAARSPWWNKTGDDNVPRGREAPQPTNDQSVSGSVEQEKSRKAPGAGDAPKPTEPFISSQKQPRPEPAPQHGGAAQQHSREGAQHGVQHGEAGGKTSRGEKTAAAVLEAQKPAGTPSSDELEPGELVIDERAPTYPESPKHTQQQPLSMPAGVGRGRNSRSRDSEAARGGTLFQSLRPSGPGAHKADGGALNAASKSRTSGSEHEEATSKQRPSQRPVADDMDTDSDFF</sequence>
<reference evidence="2" key="1">
    <citation type="journal article" date="2020" name="Cell">
        <title>Large-Scale Comparative Analyses of Tick Genomes Elucidate Their Genetic Diversity and Vector Capacities.</title>
        <authorList>
            <consortium name="Tick Genome and Microbiome Consortium (TIGMIC)"/>
            <person name="Jia N."/>
            <person name="Wang J."/>
            <person name="Shi W."/>
            <person name="Du L."/>
            <person name="Sun Y."/>
            <person name="Zhan W."/>
            <person name="Jiang J.F."/>
            <person name="Wang Q."/>
            <person name="Zhang B."/>
            <person name="Ji P."/>
            <person name="Bell-Sakyi L."/>
            <person name="Cui X.M."/>
            <person name="Yuan T.T."/>
            <person name="Jiang B.G."/>
            <person name="Yang W.F."/>
            <person name="Lam T.T."/>
            <person name="Chang Q.C."/>
            <person name="Ding S.J."/>
            <person name="Wang X.J."/>
            <person name="Zhu J.G."/>
            <person name="Ruan X.D."/>
            <person name="Zhao L."/>
            <person name="Wei J.T."/>
            <person name="Ye R.Z."/>
            <person name="Que T.C."/>
            <person name="Du C.H."/>
            <person name="Zhou Y.H."/>
            <person name="Cheng J.X."/>
            <person name="Dai P.F."/>
            <person name="Guo W.B."/>
            <person name="Han X.H."/>
            <person name="Huang E.J."/>
            <person name="Li L.F."/>
            <person name="Wei W."/>
            <person name="Gao Y.C."/>
            <person name="Liu J.Z."/>
            <person name="Shao H.Z."/>
            <person name="Wang X."/>
            <person name="Wang C.C."/>
            <person name="Yang T.C."/>
            <person name="Huo Q.B."/>
            <person name="Li W."/>
            <person name="Chen H.Y."/>
            <person name="Chen S.E."/>
            <person name="Zhou L.G."/>
            <person name="Ni X.B."/>
            <person name="Tian J.H."/>
            <person name="Sheng Y."/>
            <person name="Liu T."/>
            <person name="Pan Y.S."/>
            <person name="Xia L.Y."/>
            <person name="Li J."/>
            <person name="Zhao F."/>
            <person name="Cao W.C."/>
        </authorList>
    </citation>
    <scope>NUCLEOTIDE SEQUENCE</scope>
    <source>
        <strain evidence="2">Rsan-2018</strain>
    </source>
</reference>
<keyword evidence="3" id="KW-1185">Reference proteome</keyword>
<feature type="compositionally biased region" description="Basic and acidic residues" evidence="1">
    <location>
        <begin position="345"/>
        <end position="358"/>
    </location>
</feature>
<dbReference type="AlphaFoldDB" id="A0A9D4SRS9"/>
<gene>
    <name evidence="2" type="ORF">HPB52_002141</name>
</gene>